<feature type="transmembrane region" description="Helical" evidence="2">
    <location>
        <begin position="116"/>
        <end position="133"/>
    </location>
</feature>
<keyword evidence="2" id="KW-0472">Membrane</keyword>
<gene>
    <name evidence="4" type="ORF">AB1Y20_019819</name>
</gene>
<feature type="domain" description="YrhK" evidence="3">
    <location>
        <begin position="196"/>
        <end position="252"/>
    </location>
</feature>
<name>A0AB34JS20_PRYPA</name>
<feature type="region of interest" description="Disordered" evidence="1">
    <location>
        <begin position="333"/>
        <end position="365"/>
    </location>
</feature>
<protein>
    <recommendedName>
        <fullName evidence="3">YrhK domain-containing protein</fullName>
    </recommendedName>
</protein>
<feature type="transmembrane region" description="Helical" evidence="2">
    <location>
        <begin position="145"/>
        <end position="165"/>
    </location>
</feature>
<keyword evidence="2" id="KW-0812">Transmembrane</keyword>
<feature type="domain" description="YrhK" evidence="3">
    <location>
        <begin position="25"/>
        <end position="68"/>
    </location>
</feature>
<keyword evidence="2" id="KW-1133">Transmembrane helix</keyword>
<sequence length="409" mass="44667">MGKVTFRRVVRVLHRNYVLSSLPVVGGTLFLAGSFLFWPGSSEQTELNGALCFLVGSVCYWVAPLMDFWELSFNQANLLEPPRVPTGGVIYVDQAAALYEHLYKAHLLRIQRANCLIYMLGGGFFVGGSTLFFPAMSKLIMHGGWLYIAGCLLTLLGAVLAAVTAHEMMKTAQPLVFSSSTPCIALPFWSDEEATIASCAFYVGGNLTFISGSILFFPRILEAGGSLIRLLACLLFIFGSILFILGALIDLIILVRAYVVQTKKLPRWRVAKRKDGRGKNAGGIELRPICDAPTQPANAGVTRRKQLHRTLSAPIPASRHKLAASCSWEVQQPVLHRQTSKRNSPGRRGHFRVEPAPRPNATGSRSRAYHAMLEYSPASLLPSSLGRKHESASRAPPAEEPGIGEGDHV</sequence>
<accession>A0AB34JS20</accession>
<feature type="transmembrane region" description="Helical" evidence="2">
    <location>
        <begin position="50"/>
        <end position="69"/>
    </location>
</feature>
<feature type="region of interest" description="Disordered" evidence="1">
    <location>
        <begin position="381"/>
        <end position="409"/>
    </location>
</feature>
<reference evidence="4 5" key="1">
    <citation type="journal article" date="2024" name="Science">
        <title>Giant polyketide synthase enzymes in the biosynthesis of giant marine polyether toxins.</title>
        <authorList>
            <person name="Fallon T.R."/>
            <person name="Shende V.V."/>
            <person name="Wierzbicki I.H."/>
            <person name="Pendleton A.L."/>
            <person name="Watervoot N.F."/>
            <person name="Auber R.P."/>
            <person name="Gonzalez D.J."/>
            <person name="Wisecaver J.H."/>
            <person name="Moore B.S."/>
        </authorList>
    </citation>
    <scope>NUCLEOTIDE SEQUENCE [LARGE SCALE GENOMIC DNA]</scope>
    <source>
        <strain evidence="4 5">12B1</strain>
    </source>
</reference>
<dbReference type="Proteomes" id="UP001515480">
    <property type="component" value="Unassembled WGS sequence"/>
</dbReference>
<evidence type="ECO:0000313" key="5">
    <source>
        <dbReference type="Proteomes" id="UP001515480"/>
    </source>
</evidence>
<feature type="domain" description="YrhK" evidence="3">
    <location>
        <begin position="113"/>
        <end position="162"/>
    </location>
</feature>
<evidence type="ECO:0000259" key="3">
    <source>
        <dbReference type="Pfam" id="PF14145"/>
    </source>
</evidence>
<feature type="transmembrane region" description="Helical" evidence="2">
    <location>
        <begin position="17"/>
        <end position="38"/>
    </location>
</feature>
<evidence type="ECO:0000256" key="1">
    <source>
        <dbReference type="SAM" id="MobiDB-lite"/>
    </source>
</evidence>
<feature type="transmembrane region" description="Helical" evidence="2">
    <location>
        <begin position="227"/>
        <end position="259"/>
    </location>
</feature>
<comment type="caution">
    <text evidence="4">The sequence shown here is derived from an EMBL/GenBank/DDBJ whole genome shotgun (WGS) entry which is preliminary data.</text>
</comment>
<feature type="transmembrane region" description="Helical" evidence="2">
    <location>
        <begin position="201"/>
        <end position="221"/>
    </location>
</feature>
<keyword evidence="5" id="KW-1185">Reference proteome</keyword>
<evidence type="ECO:0000313" key="4">
    <source>
        <dbReference type="EMBL" id="KAL1524943.1"/>
    </source>
</evidence>
<feature type="compositionally biased region" description="Basic residues" evidence="1">
    <location>
        <begin position="338"/>
        <end position="350"/>
    </location>
</feature>
<dbReference type="Pfam" id="PF14145">
    <property type="entry name" value="YrhK"/>
    <property type="match status" value="3"/>
</dbReference>
<organism evidence="4 5">
    <name type="scientific">Prymnesium parvum</name>
    <name type="common">Toxic golden alga</name>
    <dbReference type="NCBI Taxonomy" id="97485"/>
    <lineage>
        <taxon>Eukaryota</taxon>
        <taxon>Haptista</taxon>
        <taxon>Haptophyta</taxon>
        <taxon>Prymnesiophyceae</taxon>
        <taxon>Prymnesiales</taxon>
        <taxon>Prymnesiaceae</taxon>
        <taxon>Prymnesium</taxon>
    </lineage>
</organism>
<dbReference type="EMBL" id="JBGBPQ010000004">
    <property type="protein sequence ID" value="KAL1524943.1"/>
    <property type="molecule type" value="Genomic_DNA"/>
</dbReference>
<proteinExistence type="predicted"/>
<evidence type="ECO:0000256" key="2">
    <source>
        <dbReference type="SAM" id="Phobius"/>
    </source>
</evidence>
<dbReference type="InterPro" id="IPR025424">
    <property type="entry name" value="YrhK_domain"/>
</dbReference>
<dbReference type="AlphaFoldDB" id="A0AB34JS20"/>